<accession>A0ABQ5FQT3</accession>
<feature type="coiled-coil region" evidence="1">
    <location>
        <begin position="33"/>
        <end position="110"/>
    </location>
</feature>
<keyword evidence="4" id="KW-1185">Reference proteome</keyword>
<evidence type="ECO:0000313" key="3">
    <source>
        <dbReference type="EMBL" id="GJT65721.1"/>
    </source>
</evidence>
<gene>
    <name evidence="3" type="ORF">Tco_1017201</name>
</gene>
<feature type="compositionally biased region" description="Basic and acidic residues" evidence="2">
    <location>
        <begin position="170"/>
        <end position="181"/>
    </location>
</feature>
<feature type="region of interest" description="Disordered" evidence="2">
    <location>
        <begin position="153"/>
        <end position="181"/>
    </location>
</feature>
<proteinExistence type="predicted"/>
<reference evidence="3" key="1">
    <citation type="journal article" date="2022" name="Int. J. Mol. Sci.">
        <title>Draft Genome of Tanacetum Coccineum: Genomic Comparison of Closely Related Tanacetum-Family Plants.</title>
        <authorList>
            <person name="Yamashiro T."/>
            <person name="Shiraishi A."/>
            <person name="Nakayama K."/>
            <person name="Satake H."/>
        </authorList>
    </citation>
    <scope>NUCLEOTIDE SEQUENCE</scope>
</reference>
<feature type="region of interest" description="Disordered" evidence="2">
    <location>
        <begin position="1"/>
        <end position="24"/>
    </location>
</feature>
<evidence type="ECO:0000256" key="2">
    <source>
        <dbReference type="SAM" id="MobiDB-lite"/>
    </source>
</evidence>
<dbReference type="Proteomes" id="UP001151760">
    <property type="component" value="Unassembled WGS sequence"/>
</dbReference>
<reference evidence="3" key="2">
    <citation type="submission" date="2022-01" db="EMBL/GenBank/DDBJ databases">
        <authorList>
            <person name="Yamashiro T."/>
            <person name="Shiraishi A."/>
            <person name="Satake H."/>
            <person name="Nakayama K."/>
        </authorList>
    </citation>
    <scope>NUCLEOTIDE SEQUENCE</scope>
</reference>
<name>A0ABQ5FQT3_9ASTR</name>
<organism evidence="3 4">
    <name type="scientific">Tanacetum coccineum</name>
    <dbReference type="NCBI Taxonomy" id="301880"/>
    <lineage>
        <taxon>Eukaryota</taxon>
        <taxon>Viridiplantae</taxon>
        <taxon>Streptophyta</taxon>
        <taxon>Embryophyta</taxon>
        <taxon>Tracheophyta</taxon>
        <taxon>Spermatophyta</taxon>
        <taxon>Magnoliopsida</taxon>
        <taxon>eudicotyledons</taxon>
        <taxon>Gunneridae</taxon>
        <taxon>Pentapetalae</taxon>
        <taxon>asterids</taxon>
        <taxon>campanulids</taxon>
        <taxon>Asterales</taxon>
        <taxon>Asteraceae</taxon>
        <taxon>Asteroideae</taxon>
        <taxon>Anthemideae</taxon>
        <taxon>Anthemidinae</taxon>
        <taxon>Tanacetum</taxon>
    </lineage>
</organism>
<protein>
    <submittedName>
        <fullName evidence="3">Uncharacterized protein</fullName>
    </submittedName>
</protein>
<evidence type="ECO:0000256" key="1">
    <source>
        <dbReference type="SAM" id="Coils"/>
    </source>
</evidence>
<comment type="caution">
    <text evidence="3">The sequence shown here is derived from an EMBL/GenBank/DDBJ whole genome shotgun (WGS) entry which is preliminary data.</text>
</comment>
<sequence>MVPTLTHDSPSPRGHTPGSDEGSMTLTELTVLYTQLSTKVASLEQDLKQTKKKIKKQLEQERLGHEEAVRLQEQINEEERQRIARDAEIAKQLQEEFDRVRQEQEVIAEADQAYDIDWTDPAILRYHAVQNRSFSKAEDSEIKKEVMKRPGFDFQEKSSKKRSREDFDEDNAKKQKLEDDAEKKELRDKDMMCYQIIRVDGNSKNYKIFSEMLDDFDRQDVLDLHRLVQESVKEEEYLLLQEHAFKDVKIAD</sequence>
<keyword evidence="1" id="KW-0175">Coiled coil</keyword>
<evidence type="ECO:0000313" key="4">
    <source>
        <dbReference type="Proteomes" id="UP001151760"/>
    </source>
</evidence>
<dbReference type="EMBL" id="BQNB010017654">
    <property type="protein sequence ID" value="GJT65721.1"/>
    <property type="molecule type" value="Genomic_DNA"/>
</dbReference>